<dbReference type="PANTHER" id="PTHR30185:SF13">
    <property type="entry name" value="LICABCH OPERON REGULATOR-RELATED"/>
    <property type="match status" value="1"/>
</dbReference>
<evidence type="ECO:0000256" key="1">
    <source>
        <dbReference type="ARBA" id="ARBA00022679"/>
    </source>
</evidence>
<dbReference type="InterPro" id="IPR036388">
    <property type="entry name" value="WH-like_DNA-bd_sf"/>
</dbReference>
<evidence type="ECO:0000313" key="9">
    <source>
        <dbReference type="EMBL" id="SEN90662.1"/>
    </source>
</evidence>
<dbReference type="SUPFAM" id="SSF55804">
    <property type="entry name" value="Phoshotransferase/anion transport protein"/>
    <property type="match status" value="1"/>
</dbReference>
<feature type="domain" description="PTS EIIA type-2" evidence="6">
    <location>
        <begin position="498"/>
        <end position="637"/>
    </location>
</feature>
<dbReference type="STRING" id="215200.SAMN05216454_1286"/>
<reference evidence="9 10" key="1">
    <citation type="submission" date="2016-10" db="EMBL/GenBank/DDBJ databases">
        <authorList>
            <person name="de Groot N.N."/>
        </authorList>
    </citation>
    <scope>NUCLEOTIDE SEQUENCE [LARGE SCALE GENOMIC DNA]</scope>
    <source>
        <strain evidence="9 10">Calf135</strain>
    </source>
</reference>
<dbReference type="Proteomes" id="UP000199512">
    <property type="component" value="Unassembled WGS sequence"/>
</dbReference>
<dbReference type="InterPro" id="IPR011608">
    <property type="entry name" value="PRD"/>
</dbReference>
<evidence type="ECO:0000313" key="10">
    <source>
        <dbReference type="Proteomes" id="UP000199512"/>
    </source>
</evidence>
<dbReference type="RefSeq" id="WP_091976133.1">
    <property type="nucleotide sequence ID" value="NZ_FODF01000028.1"/>
</dbReference>
<evidence type="ECO:0000259" key="6">
    <source>
        <dbReference type="PROSITE" id="PS51094"/>
    </source>
</evidence>
<protein>
    <submittedName>
        <fullName evidence="9">Lichenan operon transcriptional antiterminator</fullName>
    </submittedName>
</protein>
<dbReference type="InterPro" id="IPR002178">
    <property type="entry name" value="PTS_EIIA_type-2_dom"/>
</dbReference>
<dbReference type="InterPro" id="IPR013196">
    <property type="entry name" value="HTH_11"/>
</dbReference>
<dbReference type="Pfam" id="PF05043">
    <property type="entry name" value="Mga"/>
    <property type="match status" value="1"/>
</dbReference>
<keyword evidence="1" id="KW-0808">Transferase</keyword>
<dbReference type="Gene3D" id="1.10.10.10">
    <property type="entry name" value="Winged helix-like DNA-binding domain superfamily/Winged helix DNA-binding domain"/>
    <property type="match status" value="1"/>
</dbReference>
<dbReference type="EMBL" id="FODF01000028">
    <property type="protein sequence ID" value="SEN90662.1"/>
    <property type="molecule type" value="Genomic_DNA"/>
</dbReference>
<feature type="domain" description="PTS EIIB type-2" evidence="7">
    <location>
        <begin position="404"/>
        <end position="495"/>
    </location>
</feature>
<dbReference type="OrthoDB" id="3175596at2"/>
<evidence type="ECO:0000256" key="3">
    <source>
        <dbReference type="ARBA" id="ARBA00023015"/>
    </source>
</evidence>
<keyword evidence="3" id="KW-0805">Transcription regulation</keyword>
<evidence type="ECO:0000256" key="5">
    <source>
        <dbReference type="ARBA" id="ARBA00023163"/>
    </source>
</evidence>
<feature type="domain" description="PRD" evidence="8">
    <location>
        <begin position="186"/>
        <end position="291"/>
    </location>
</feature>
<dbReference type="AlphaFoldDB" id="A0A1H8KCD3"/>
<feature type="domain" description="PRD" evidence="8">
    <location>
        <begin position="294"/>
        <end position="400"/>
    </location>
</feature>
<dbReference type="GO" id="GO:0009401">
    <property type="term" value="P:phosphoenolpyruvate-dependent sugar phosphotransferase system"/>
    <property type="evidence" value="ECO:0007669"/>
    <property type="project" value="InterPro"/>
</dbReference>
<organism evidence="9 10">
    <name type="scientific">Peptostreptococcus russellii</name>
    <dbReference type="NCBI Taxonomy" id="215200"/>
    <lineage>
        <taxon>Bacteria</taxon>
        <taxon>Bacillati</taxon>
        <taxon>Bacillota</taxon>
        <taxon>Clostridia</taxon>
        <taxon>Peptostreptococcales</taxon>
        <taxon>Peptostreptococcaceae</taxon>
        <taxon>Peptostreptococcus</taxon>
    </lineage>
</organism>
<dbReference type="GO" id="GO:0006355">
    <property type="term" value="P:regulation of DNA-templated transcription"/>
    <property type="evidence" value="ECO:0007669"/>
    <property type="project" value="InterPro"/>
</dbReference>
<dbReference type="InterPro" id="IPR050661">
    <property type="entry name" value="BglG_antiterminators"/>
</dbReference>
<name>A0A1H8KCD3_9FIRM</name>
<sequence>MYETRIKKIFDILTNDMTFHTSGEISSILDCSSRTVRDEIKALNVILSDHGASIVTTAGKGCIFEVYDKECFESFIKTDWHKYAFEKENFNNPQFRLEYIMRILLFNSDYVKVDDICEELLISRSQFNKDLKIVKMHLSKYSLSIESKPYSGIIVEGSELNKRLAIANCLYENIFKDENYFDIKDNENSKILKDIKGVVINTFLNYEYEISETAFKNLIIHLYIAVRRIQSGDGMSVEKGELIRLKSKNEYLIACEITKKLSELFSVDFPEEEIAYISIHLLGKKISRDTNAKSIPSEAENITIEMLSIVKDEMGIDLTGDLDLRISLGLHITPLIDRIQYGLVLNNPVLEEIKKDVFAFDAAAKAACVINKKYGVEISEDEIGYIALHLSVAISRINEEKNKKNILIICGSGVGTANMMKYRFLREFEQYVNKLETCDYISANEADLDQYDLIITSVPLSKETKTPIIEVGLFLNKEDIINIRPHISNVLAENKMNSFFSEDLFFFKVKTNNYEKLIDNLSKEIINKKNIHGNLYESIMEREKLSSTAFDNSVAMPHPMNPMTDETFITVAILDKAIKWNDKKISLVILLNIKEGENSEEIEDFYYKLGDFMSDEEKINRALKSKNMNEFLEVFND</sequence>
<dbReference type="PANTHER" id="PTHR30185">
    <property type="entry name" value="CRYPTIC BETA-GLUCOSIDE BGL OPERON ANTITERMINATOR"/>
    <property type="match status" value="1"/>
</dbReference>
<gene>
    <name evidence="9" type="ORF">SAMN05216454_1286</name>
</gene>
<dbReference type="Pfam" id="PF08279">
    <property type="entry name" value="HTH_11"/>
    <property type="match status" value="1"/>
</dbReference>
<proteinExistence type="predicted"/>
<dbReference type="InterPro" id="IPR007737">
    <property type="entry name" value="Mga_HTH"/>
</dbReference>
<evidence type="ECO:0000256" key="2">
    <source>
        <dbReference type="ARBA" id="ARBA00022737"/>
    </source>
</evidence>
<evidence type="ECO:0000259" key="8">
    <source>
        <dbReference type="PROSITE" id="PS51372"/>
    </source>
</evidence>
<dbReference type="GO" id="GO:0008982">
    <property type="term" value="F:protein-N(PI)-phosphohistidine-sugar phosphotransferase activity"/>
    <property type="evidence" value="ECO:0007669"/>
    <property type="project" value="InterPro"/>
</dbReference>
<dbReference type="Gene3D" id="3.40.50.2300">
    <property type="match status" value="1"/>
</dbReference>
<evidence type="ECO:0000256" key="4">
    <source>
        <dbReference type="ARBA" id="ARBA00023159"/>
    </source>
</evidence>
<keyword evidence="4" id="KW-0010">Activator</keyword>
<keyword evidence="2" id="KW-0677">Repeat</keyword>
<accession>A0A1H8KCD3</accession>
<dbReference type="SUPFAM" id="SSF52794">
    <property type="entry name" value="PTS system IIB component-like"/>
    <property type="match status" value="1"/>
</dbReference>
<dbReference type="SUPFAM" id="SSF63520">
    <property type="entry name" value="PTS-regulatory domain, PRD"/>
    <property type="match status" value="2"/>
</dbReference>
<evidence type="ECO:0000259" key="7">
    <source>
        <dbReference type="PROSITE" id="PS51099"/>
    </source>
</evidence>
<dbReference type="Gene3D" id="3.40.930.10">
    <property type="entry name" value="Mannitol-specific EII, Chain A"/>
    <property type="match status" value="1"/>
</dbReference>
<dbReference type="InterPro" id="IPR036634">
    <property type="entry name" value="PRD_sf"/>
</dbReference>
<dbReference type="PROSITE" id="PS51099">
    <property type="entry name" value="PTS_EIIB_TYPE_2"/>
    <property type="match status" value="1"/>
</dbReference>
<dbReference type="Gene3D" id="1.10.1790.10">
    <property type="entry name" value="PRD domain"/>
    <property type="match status" value="2"/>
</dbReference>
<dbReference type="CDD" id="cd05568">
    <property type="entry name" value="PTS_IIB_bgl_like"/>
    <property type="match status" value="1"/>
</dbReference>
<keyword evidence="10" id="KW-1185">Reference proteome</keyword>
<dbReference type="InterPro" id="IPR036095">
    <property type="entry name" value="PTS_EIIB-like_sf"/>
</dbReference>
<dbReference type="PROSITE" id="PS51094">
    <property type="entry name" value="PTS_EIIA_TYPE_2"/>
    <property type="match status" value="1"/>
</dbReference>
<dbReference type="Pfam" id="PF00359">
    <property type="entry name" value="PTS_EIIA_2"/>
    <property type="match status" value="1"/>
</dbReference>
<dbReference type="InterPro" id="IPR013011">
    <property type="entry name" value="PTS_EIIB_2"/>
</dbReference>
<dbReference type="Pfam" id="PF00874">
    <property type="entry name" value="PRD"/>
    <property type="match status" value="2"/>
</dbReference>
<dbReference type="InterPro" id="IPR016152">
    <property type="entry name" value="PTrfase/Anion_transptr"/>
</dbReference>
<keyword evidence="5" id="KW-0804">Transcription</keyword>
<dbReference type="PROSITE" id="PS51372">
    <property type="entry name" value="PRD_2"/>
    <property type="match status" value="2"/>
</dbReference>